<dbReference type="PANTHER" id="PTHR43072">
    <property type="entry name" value="N-ACETYLTRANSFERASE"/>
    <property type="match status" value="1"/>
</dbReference>
<evidence type="ECO:0000313" key="5">
    <source>
        <dbReference type="Proteomes" id="UP000002941"/>
    </source>
</evidence>
<proteinExistence type="predicted"/>
<dbReference type="Gene3D" id="3.40.630.30">
    <property type="match status" value="1"/>
</dbReference>
<dbReference type="RefSeq" id="WP_008732912.1">
    <property type="nucleotide sequence ID" value="NZ_AKFT01000186.1"/>
</dbReference>
<evidence type="ECO:0000259" key="3">
    <source>
        <dbReference type="PROSITE" id="PS51186"/>
    </source>
</evidence>
<dbReference type="CDD" id="cd04301">
    <property type="entry name" value="NAT_SF"/>
    <property type="match status" value="1"/>
</dbReference>
<keyword evidence="2" id="KW-0012">Acyltransferase</keyword>
<evidence type="ECO:0000313" key="4">
    <source>
        <dbReference type="EMBL" id="EJF38695.1"/>
    </source>
</evidence>
<dbReference type="Proteomes" id="UP000002941">
    <property type="component" value="Unassembled WGS sequence"/>
</dbReference>
<keyword evidence="1" id="KW-0808">Transferase</keyword>
<dbReference type="InterPro" id="IPR000182">
    <property type="entry name" value="GNAT_dom"/>
</dbReference>
<name>J1GZX6_9ACTO</name>
<dbReference type="EMBL" id="AKFT01000186">
    <property type="protein sequence ID" value="EJF38695.1"/>
    <property type="molecule type" value="Genomic_DNA"/>
</dbReference>
<organism evidence="4 5">
    <name type="scientific">Actinomyces massiliensis F0489</name>
    <dbReference type="NCBI Taxonomy" id="1125718"/>
    <lineage>
        <taxon>Bacteria</taxon>
        <taxon>Bacillati</taxon>
        <taxon>Actinomycetota</taxon>
        <taxon>Actinomycetes</taxon>
        <taxon>Actinomycetales</taxon>
        <taxon>Actinomycetaceae</taxon>
        <taxon>Actinomyces</taxon>
    </lineage>
</organism>
<dbReference type="InterPro" id="IPR016181">
    <property type="entry name" value="Acyl_CoA_acyltransferase"/>
</dbReference>
<dbReference type="Pfam" id="PF00583">
    <property type="entry name" value="Acetyltransf_1"/>
    <property type="match status" value="1"/>
</dbReference>
<dbReference type="PATRIC" id="fig|1125718.3.peg.2410"/>
<dbReference type="AlphaFoldDB" id="J1GZX6"/>
<comment type="caution">
    <text evidence="4">The sequence shown here is derived from an EMBL/GenBank/DDBJ whole genome shotgun (WGS) entry which is preliminary data.</text>
</comment>
<reference evidence="4 5" key="1">
    <citation type="submission" date="2012-05" db="EMBL/GenBank/DDBJ databases">
        <authorList>
            <person name="Harkins D.M."/>
            <person name="Madupu R."/>
            <person name="Durkin A.S."/>
            <person name="Torralba M."/>
            <person name="Methe B."/>
            <person name="Sutton G.G."/>
            <person name="Nelson K.E."/>
        </authorList>
    </citation>
    <scope>NUCLEOTIDE SEQUENCE [LARGE SCALE GENOMIC DNA]</scope>
    <source>
        <strain evidence="4 5">F0489</strain>
    </source>
</reference>
<gene>
    <name evidence="4" type="ORF">HMPREF1318_1031</name>
</gene>
<dbReference type="eggNOG" id="COG1247">
    <property type="taxonomic scope" value="Bacteria"/>
</dbReference>
<sequence>MSPIATHPPNWSDPGYRIRPATMADSPGIRAIRNAAVRDSLAIWTQHEHSITEAEDWLLPLVHRGTALVAVHGEGTPTSMDDGAVIGFAVASPWHHYEGYARTVEDSIYLTPATQGRGLGGRLLAELIRASRRAGDRTMVAAIESGNTASVHLHERCGFAVIGTIPQAGEKLGQVLDLTLMSRSLT</sequence>
<dbReference type="PROSITE" id="PS51186">
    <property type="entry name" value="GNAT"/>
    <property type="match status" value="1"/>
</dbReference>
<keyword evidence="5" id="KW-1185">Reference proteome</keyword>
<dbReference type="GO" id="GO:0016747">
    <property type="term" value="F:acyltransferase activity, transferring groups other than amino-acyl groups"/>
    <property type="evidence" value="ECO:0007669"/>
    <property type="project" value="InterPro"/>
</dbReference>
<evidence type="ECO:0000256" key="2">
    <source>
        <dbReference type="ARBA" id="ARBA00023315"/>
    </source>
</evidence>
<evidence type="ECO:0000256" key="1">
    <source>
        <dbReference type="ARBA" id="ARBA00022679"/>
    </source>
</evidence>
<feature type="domain" description="N-acetyltransferase" evidence="3">
    <location>
        <begin position="16"/>
        <end position="186"/>
    </location>
</feature>
<protein>
    <submittedName>
        <fullName evidence="4">FR47-like protein</fullName>
    </submittedName>
</protein>
<dbReference type="PANTHER" id="PTHR43072:SF23">
    <property type="entry name" value="UPF0039 PROTEIN C11D3.02C"/>
    <property type="match status" value="1"/>
</dbReference>
<accession>J1GZX6</accession>
<dbReference type="SUPFAM" id="SSF55729">
    <property type="entry name" value="Acyl-CoA N-acyltransferases (Nat)"/>
    <property type="match status" value="1"/>
</dbReference>